<dbReference type="EMBL" id="ML213564">
    <property type="protein sequence ID" value="TFK45192.1"/>
    <property type="molecule type" value="Genomic_DNA"/>
</dbReference>
<dbReference type="AlphaFoldDB" id="A0A5C3MUY2"/>
<gene>
    <name evidence="1" type="ORF">OE88DRAFT_1359528</name>
    <name evidence="2" type="ORF">OE88DRAFT_481536</name>
</gene>
<accession>A0A5C3MUY2</accession>
<organism evidence="2 3">
    <name type="scientific">Heliocybe sulcata</name>
    <dbReference type="NCBI Taxonomy" id="5364"/>
    <lineage>
        <taxon>Eukaryota</taxon>
        <taxon>Fungi</taxon>
        <taxon>Dikarya</taxon>
        <taxon>Basidiomycota</taxon>
        <taxon>Agaricomycotina</taxon>
        <taxon>Agaricomycetes</taxon>
        <taxon>Gloeophyllales</taxon>
        <taxon>Gloeophyllaceae</taxon>
        <taxon>Heliocybe</taxon>
    </lineage>
</organism>
<dbReference type="Proteomes" id="UP000305948">
    <property type="component" value="Unassembled WGS sequence"/>
</dbReference>
<dbReference type="EMBL" id="ML213518">
    <property type="protein sequence ID" value="TFK48602.1"/>
    <property type="molecule type" value="Genomic_DNA"/>
</dbReference>
<evidence type="ECO:0000313" key="3">
    <source>
        <dbReference type="Proteomes" id="UP000305948"/>
    </source>
</evidence>
<evidence type="ECO:0000313" key="1">
    <source>
        <dbReference type="EMBL" id="TFK45192.1"/>
    </source>
</evidence>
<proteinExistence type="predicted"/>
<name>A0A5C3MUY2_9AGAM</name>
<dbReference type="OrthoDB" id="3328977at2759"/>
<evidence type="ECO:0000313" key="2">
    <source>
        <dbReference type="EMBL" id="TFK48602.1"/>
    </source>
</evidence>
<reference evidence="2 3" key="1">
    <citation type="journal article" date="2019" name="Nat. Ecol. Evol.">
        <title>Megaphylogeny resolves global patterns of mushroom evolution.</title>
        <authorList>
            <person name="Varga T."/>
            <person name="Krizsan K."/>
            <person name="Foldi C."/>
            <person name="Dima B."/>
            <person name="Sanchez-Garcia M."/>
            <person name="Sanchez-Ramirez S."/>
            <person name="Szollosi G.J."/>
            <person name="Szarkandi J.G."/>
            <person name="Papp V."/>
            <person name="Albert L."/>
            <person name="Andreopoulos W."/>
            <person name="Angelini C."/>
            <person name="Antonin V."/>
            <person name="Barry K.W."/>
            <person name="Bougher N.L."/>
            <person name="Buchanan P."/>
            <person name="Buyck B."/>
            <person name="Bense V."/>
            <person name="Catcheside P."/>
            <person name="Chovatia M."/>
            <person name="Cooper J."/>
            <person name="Damon W."/>
            <person name="Desjardin D."/>
            <person name="Finy P."/>
            <person name="Geml J."/>
            <person name="Haridas S."/>
            <person name="Hughes K."/>
            <person name="Justo A."/>
            <person name="Karasinski D."/>
            <person name="Kautmanova I."/>
            <person name="Kiss B."/>
            <person name="Kocsube S."/>
            <person name="Kotiranta H."/>
            <person name="LaButti K.M."/>
            <person name="Lechner B.E."/>
            <person name="Liimatainen K."/>
            <person name="Lipzen A."/>
            <person name="Lukacs Z."/>
            <person name="Mihaltcheva S."/>
            <person name="Morgado L.N."/>
            <person name="Niskanen T."/>
            <person name="Noordeloos M.E."/>
            <person name="Ohm R.A."/>
            <person name="Ortiz-Santana B."/>
            <person name="Ovrebo C."/>
            <person name="Racz N."/>
            <person name="Riley R."/>
            <person name="Savchenko A."/>
            <person name="Shiryaev A."/>
            <person name="Soop K."/>
            <person name="Spirin V."/>
            <person name="Szebenyi C."/>
            <person name="Tomsovsky M."/>
            <person name="Tulloss R.E."/>
            <person name="Uehling J."/>
            <person name="Grigoriev I.V."/>
            <person name="Vagvolgyi C."/>
            <person name="Papp T."/>
            <person name="Martin F.M."/>
            <person name="Miettinen O."/>
            <person name="Hibbett D.S."/>
            <person name="Nagy L.G."/>
        </authorList>
    </citation>
    <scope>NUCLEOTIDE SEQUENCE [LARGE SCALE GENOMIC DNA]</scope>
    <source>
        <strain evidence="2 3">OMC1185</strain>
    </source>
</reference>
<protein>
    <submittedName>
        <fullName evidence="2">Uncharacterized protein</fullName>
    </submittedName>
</protein>
<sequence>MMHYESFADSVDASLDDPNVSLPNSDSARLDVLGEANANPDNSWAGITYVEFLIKMRVARTVLDRRLALRRALQDEMALYEEEEGERQVDDGDESFFSYHGHGDSSFSLNDDANGSVLMDVDYDAEMESVLIDEINGAEKSSWCLDEEADEVVISPSMFKFPEPAVEDEVPMTSSSRKSRRFGGHFVKAAGEDVEGAWYRIGSDGLISD</sequence>
<keyword evidence="3" id="KW-1185">Reference proteome</keyword>